<evidence type="ECO:0000259" key="5">
    <source>
        <dbReference type="Pfam" id="PF00675"/>
    </source>
</evidence>
<dbReference type="Gene3D" id="3.30.830.10">
    <property type="entry name" value="Metalloenzyme, LuxS/M16 peptidase-like"/>
    <property type="match status" value="2"/>
</dbReference>
<dbReference type="SUPFAM" id="SSF63411">
    <property type="entry name" value="LuxS/MPP-like metallohydrolase"/>
    <property type="match status" value="2"/>
</dbReference>
<keyword evidence="8" id="KW-1185">Reference proteome</keyword>
<accession>A0ABV3XZ25</accession>
<dbReference type="RefSeq" id="WP_125403729.1">
    <property type="nucleotide sequence ID" value="NZ_JBEHHI010000003.1"/>
</dbReference>
<feature type="domain" description="Peptidase M16 C-terminal" evidence="6">
    <location>
        <begin position="167"/>
        <end position="338"/>
    </location>
</feature>
<keyword evidence="3" id="KW-0645">Protease</keyword>
<dbReference type="Pfam" id="PF05193">
    <property type="entry name" value="Peptidase_M16_C"/>
    <property type="match status" value="1"/>
</dbReference>
<evidence type="ECO:0000256" key="2">
    <source>
        <dbReference type="ARBA" id="ARBA00007261"/>
    </source>
</evidence>
<dbReference type="InterPro" id="IPR011765">
    <property type="entry name" value="Pept_M16_N"/>
</dbReference>
<comment type="similarity">
    <text evidence="2 4">Belongs to the peptidase M16 family.</text>
</comment>
<dbReference type="InterPro" id="IPR001431">
    <property type="entry name" value="Pept_M16_Zn_BS"/>
</dbReference>
<evidence type="ECO:0000256" key="1">
    <source>
        <dbReference type="ARBA" id="ARBA00001947"/>
    </source>
</evidence>
<evidence type="ECO:0000256" key="3">
    <source>
        <dbReference type="ARBA" id="ARBA00023049"/>
    </source>
</evidence>
<dbReference type="PROSITE" id="PS00143">
    <property type="entry name" value="INSULINASE"/>
    <property type="match status" value="1"/>
</dbReference>
<dbReference type="Proteomes" id="UP001560019">
    <property type="component" value="Unassembled WGS sequence"/>
</dbReference>
<dbReference type="InterPro" id="IPR050361">
    <property type="entry name" value="MPP/UQCRC_Complex"/>
</dbReference>
<dbReference type="InterPro" id="IPR007863">
    <property type="entry name" value="Peptidase_M16_C"/>
</dbReference>
<name>A0ABV3XZ25_9RHOB</name>
<evidence type="ECO:0000256" key="4">
    <source>
        <dbReference type="RuleBase" id="RU004447"/>
    </source>
</evidence>
<evidence type="ECO:0000313" key="7">
    <source>
        <dbReference type="EMBL" id="MEX5729612.1"/>
    </source>
</evidence>
<dbReference type="PANTHER" id="PTHR11851:SF49">
    <property type="entry name" value="MITOCHONDRIAL-PROCESSING PEPTIDASE SUBUNIT ALPHA"/>
    <property type="match status" value="1"/>
</dbReference>
<dbReference type="Pfam" id="PF00675">
    <property type="entry name" value="Peptidase_M16"/>
    <property type="match status" value="1"/>
</dbReference>
<comment type="caution">
    <text evidence="7">The sequence shown here is derived from an EMBL/GenBank/DDBJ whole genome shotgun (WGS) entry which is preliminary data.</text>
</comment>
<evidence type="ECO:0000259" key="6">
    <source>
        <dbReference type="Pfam" id="PF05193"/>
    </source>
</evidence>
<keyword evidence="3" id="KW-0482">Metalloprotease</keyword>
<protein>
    <submittedName>
        <fullName evidence="7">Zn-dependent peptidase</fullName>
    </submittedName>
</protein>
<dbReference type="InterPro" id="IPR011249">
    <property type="entry name" value="Metalloenz_LuxS/M16"/>
</dbReference>
<evidence type="ECO:0000313" key="8">
    <source>
        <dbReference type="Proteomes" id="UP001560019"/>
    </source>
</evidence>
<keyword evidence="3" id="KW-0378">Hydrolase</keyword>
<dbReference type="PANTHER" id="PTHR11851">
    <property type="entry name" value="METALLOPROTEASE"/>
    <property type="match status" value="1"/>
</dbReference>
<gene>
    <name evidence="7" type="ORF">Ga0609869_002965</name>
</gene>
<reference evidence="7 8" key="1">
    <citation type="submission" date="2024-06" db="EMBL/GenBank/DDBJ databases">
        <title>Genome of Rhodovulum iodosum, a marine photoferrotroph.</title>
        <authorList>
            <person name="Bianchini G."/>
            <person name="Nikeleit V."/>
            <person name="Kappler A."/>
            <person name="Bryce C."/>
            <person name="Sanchez-Baracaldo P."/>
        </authorList>
    </citation>
    <scope>NUCLEOTIDE SEQUENCE [LARGE SCALE GENOMIC DNA]</scope>
    <source>
        <strain evidence="7 8">UT/N1</strain>
    </source>
</reference>
<proteinExistence type="inferred from homology"/>
<organism evidence="7 8">
    <name type="scientific">Rhodovulum iodosum</name>
    <dbReference type="NCBI Taxonomy" id="68291"/>
    <lineage>
        <taxon>Bacteria</taxon>
        <taxon>Pseudomonadati</taxon>
        <taxon>Pseudomonadota</taxon>
        <taxon>Alphaproteobacteria</taxon>
        <taxon>Rhodobacterales</taxon>
        <taxon>Paracoccaceae</taxon>
        <taxon>Rhodovulum</taxon>
    </lineage>
</organism>
<feature type="domain" description="Peptidase M16 N-terminal" evidence="5">
    <location>
        <begin position="13"/>
        <end position="159"/>
    </location>
</feature>
<comment type="cofactor">
    <cofactor evidence="1">
        <name>Zn(2+)</name>
        <dbReference type="ChEBI" id="CHEBI:29105"/>
    </cofactor>
</comment>
<sequence>MSVELHRLNNGFRIVTERMPSMKSAAVGVWITSGGRDESDAENGIAHFLEHMAFKGTKRRSTLEIAEAIEDVGGYINAYTGREMTAYYARVLEADVPLAIDVIADFLLNPLFELGEIEVERGVILQEIAQVLDTPDDVVFDWLQEVAYPDQSLGRSILGAAEKVRGFTRDDLLSFIKRRYTPERMILSVAGAVDHDEIVRLAERYFGDLAPAEKTIVAQARFSGGERRVVRPLEQAHLAMAFESPGYRDPGIYTAQVYTTALGGGMSSRLFQELREKRGLCYTVFAQAGAYADTGLITLYAGTGASQLGDLAQLTMAELARAAQDMSPEEVARARAQMKAGLLMGIESPSNRAERLARLAAIWDRVPALEETIAQIDAVSTDDVRRFAERLAASGRAALALYGPVEGAPALDALQGRLAA</sequence>
<dbReference type="EMBL" id="JBEHHI010000003">
    <property type="protein sequence ID" value="MEX5729612.1"/>
    <property type="molecule type" value="Genomic_DNA"/>
</dbReference>